<evidence type="ECO:0000256" key="1">
    <source>
        <dbReference type="SAM" id="SignalP"/>
    </source>
</evidence>
<reference evidence="2 3" key="1">
    <citation type="submission" date="2018-12" db="EMBL/GenBank/DDBJ databases">
        <authorList>
            <person name="Sun L."/>
            <person name="Chen Z."/>
        </authorList>
    </citation>
    <scope>NUCLEOTIDE SEQUENCE [LARGE SCALE GENOMIC DNA]</scope>
    <source>
        <strain evidence="2 3">3-5-3</strain>
    </source>
</reference>
<dbReference type="SUPFAM" id="SSF53474">
    <property type="entry name" value="alpha/beta-Hydrolases"/>
    <property type="match status" value="1"/>
</dbReference>
<protein>
    <submittedName>
        <fullName evidence="2">Esterase</fullName>
    </submittedName>
</protein>
<keyword evidence="1" id="KW-0732">Signal</keyword>
<dbReference type="InterPro" id="IPR000801">
    <property type="entry name" value="Esterase-like"/>
</dbReference>
<dbReference type="InterPro" id="IPR050583">
    <property type="entry name" value="Mycobacterial_A85_antigen"/>
</dbReference>
<evidence type="ECO:0000313" key="2">
    <source>
        <dbReference type="EMBL" id="RUT36528.1"/>
    </source>
</evidence>
<gene>
    <name evidence="2" type="ORF">EJP77_06040</name>
</gene>
<feature type="signal peptide" evidence="1">
    <location>
        <begin position="1"/>
        <end position="24"/>
    </location>
</feature>
<evidence type="ECO:0000313" key="3">
    <source>
        <dbReference type="Proteomes" id="UP000272464"/>
    </source>
</evidence>
<dbReference type="GO" id="GO:0016747">
    <property type="term" value="F:acyltransferase activity, transferring groups other than amino-acyl groups"/>
    <property type="evidence" value="ECO:0007669"/>
    <property type="project" value="TreeGrafter"/>
</dbReference>
<feature type="chain" id="PRO_5018639069" evidence="1">
    <location>
        <begin position="25"/>
        <end position="297"/>
    </location>
</feature>
<proteinExistence type="predicted"/>
<dbReference type="InterPro" id="IPR029058">
    <property type="entry name" value="AB_hydrolase_fold"/>
</dbReference>
<dbReference type="PANTHER" id="PTHR48098:SF1">
    <property type="entry name" value="DIACYLGLYCEROL ACYLTRANSFERASE_MYCOLYLTRANSFERASE AG85A"/>
    <property type="match status" value="1"/>
</dbReference>
<accession>A0A3S1BCS8</accession>
<dbReference type="RefSeq" id="WP_127198217.1">
    <property type="nucleotide sequence ID" value="NZ_RZNX01000001.1"/>
</dbReference>
<keyword evidence="3" id="KW-1185">Reference proteome</keyword>
<dbReference type="Proteomes" id="UP000272464">
    <property type="component" value="Unassembled WGS sequence"/>
</dbReference>
<dbReference type="EMBL" id="RZNX01000001">
    <property type="protein sequence ID" value="RUT36528.1"/>
    <property type="molecule type" value="Genomic_DNA"/>
</dbReference>
<dbReference type="Pfam" id="PF00756">
    <property type="entry name" value="Esterase"/>
    <property type="match status" value="1"/>
</dbReference>
<sequence length="297" mass="32726">MKIISASILSIALLVGCTESAEHAAPVIDTEAVSKPAVSSTIDTVNLSSHALQQEMNVQIYLPPGYKTSERYPVLYMLYGYGGNESSWFSYLGLNNAADQLIQAGTIKPVIIVSPAYGNSFGVNTKPGQGVNPGGVDEGMYEDYLTKDLIKYVDRHYSTIPSKKGRYIGGASMGGYAALYLAFNHPELYSKVGGHSAALWDYSPADQFTDQRDWLYPNEKLRQQRDPLLLAASKKLAGLKVYLDAGESDQLSEEDQALYRILKTRGVPAEWHTSPGGHELDYWKSQLDNYLKFYVGS</sequence>
<dbReference type="PROSITE" id="PS51257">
    <property type="entry name" value="PROKAR_LIPOPROTEIN"/>
    <property type="match status" value="1"/>
</dbReference>
<dbReference type="Gene3D" id="3.40.50.1820">
    <property type="entry name" value="alpha/beta hydrolase"/>
    <property type="match status" value="1"/>
</dbReference>
<organism evidence="2 3">
    <name type="scientific">Paenibacillus zeisoli</name>
    <dbReference type="NCBI Taxonomy" id="2496267"/>
    <lineage>
        <taxon>Bacteria</taxon>
        <taxon>Bacillati</taxon>
        <taxon>Bacillota</taxon>
        <taxon>Bacilli</taxon>
        <taxon>Bacillales</taxon>
        <taxon>Paenibacillaceae</taxon>
        <taxon>Paenibacillus</taxon>
    </lineage>
</organism>
<dbReference type="PANTHER" id="PTHR48098">
    <property type="entry name" value="ENTEROCHELIN ESTERASE-RELATED"/>
    <property type="match status" value="1"/>
</dbReference>
<dbReference type="AlphaFoldDB" id="A0A3S1BCS8"/>
<name>A0A3S1BCS8_9BACL</name>
<comment type="caution">
    <text evidence="2">The sequence shown here is derived from an EMBL/GenBank/DDBJ whole genome shotgun (WGS) entry which is preliminary data.</text>
</comment>
<dbReference type="OrthoDB" id="9777383at2"/>